<name>A0ACC0Y4G0_9ROSI</name>
<organism evidence="1 2">
    <name type="scientific">Pistacia integerrima</name>
    <dbReference type="NCBI Taxonomy" id="434235"/>
    <lineage>
        <taxon>Eukaryota</taxon>
        <taxon>Viridiplantae</taxon>
        <taxon>Streptophyta</taxon>
        <taxon>Embryophyta</taxon>
        <taxon>Tracheophyta</taxon>
        <taxon>Spermatophyta</taxon>
        <taxon>Magnoliopsida</taxon>
        <taxon>eudicotyledons</taxon>
        <taxon>Gunneridae</taxon>
        <taxon>Pentapetalae</taxon>
        <taxon>rosids</taxon>
        <taxon>malvids</taxon>
        <taxon>Sapindales</taxon>
        <taxon>Anacardiaceae</taxon>
        <taxon>Pistacia</taxon>
    </lineage>
</organism>
<keyword evidence="2" id="KW-1185">Reference proteome</keyword>
<protein>
    <submittedName>
        <fullName evidence="1">Uncharacterized protein</fullName>
    </submittedName>
</protein>
<evidence type="ECO:0000313" key="2">
    <source>
        <dbReference type="Proteomes" id="UP001163603"/>
    </source>
</evidence>
<sequence length="467" mass="51947">MAMGVAGFFCFFFFLLFPILAQSQTQPTSFIFQDFRQGETNLRLDRDASIIRPSGLLRLTKRSNNVIGHAFYVNPIQMFEKNSSSSAQNAYSFSTTFVFEIVSPSSGHGGYGLAFLLAPSKQLPGADSGHYLGIFNPTNDGNASNHVIFVEFDTGNPKPVKPLINYRGINLTDHIKETMYVGFSASTGDRSSSHYISGWSFSLNGKPEALNVSALPRAPKEKESTPRSSTSEILEDWEIDCPHRFRYKDLYEATKGFRESEVIGVGGFGAVYRGVLPTNGSEVAVKKITRNSLQGMREFAAEIESLGRLRHKNLVNLHGKASASSDVYAYGILLLEVATGQRPIGSGTFLLMEWVNECQQLGRILDAVDPLLKSDYAVEEMELVLKLGLICSHQKQELRPTMRQVMRYLCGDELLPSNYDWSSIDSQQGYELSFPDFWKCFLLIRSKRSHASSSNVGFSSSSMENGR</sequence>
<dbReference type="EMBL" id="CM047744">
    <property type="protein sequence ID" value="KAJ0028246.1"/>
    <property type="molecule type" value="Genomic_DNA"/>
</dbReference>
<reference evidence="2" key="1">
    <citation type="journal article" date="2023" name="G3 (Bethesda)">
        <title>Genome assembly and association tests identify interacting loci associated with vigor, precocity, and sex in interspecific pistachio rootstocks.</title>
        <authorList>
            <person name="Palmer W."/>
            <person name="Jacygrad E."/>
            <person name="Sagayaradj S."/>
            <person name="Cavanaugh K."/>
            <person name="Han R."/>
            <person name="Bertier L."/>
            <person name="Beede B."/>
            <person name="Kafkas S."/>
            <person name="Golino D."/>
            <person name="Preece J."/>
            <person name="Michelmore R."/>
        </authorList>
    </citation>
    <scope>NUCLEOTIDE SEQUENCE [LARGE SCALE GENOMIC DNA]</scope>
</reference>
<evidence type="ECO:0000313" key="1">
    <source>
        <dbReference type="EMBL" id="KAJ0028246.1"/>
    </source>
</evidence>
<dbReference type="Proteomes" id="UP001163603">
    <property type="component" value="Chromosome 9"/>
</dbReference>
<proteinExistence type="predicted"/>
<gene>
    <name evidence="1" type="ORF">Pint_34925</name>
</gene>
<comment type="caution">
    <text evidence="1">The sequence shown here is derived from an EMBL/GenBank/DDBJ whole genome shotgun (WGS) entry which is preliminary data.</text>
</comment>
<accession>A0ACC0Y4G0</accession>